<organism evidence="1">
    <name type="scientific">Rhizophagus irregularis (strain DAOM 181602 / DAOM 197198 / MUCL 43194)</name>
    <name type="common">Arbuscular mycorrhizal fungus</name>
    <name type="synonym">Glomus intraradices</name>
    <dbReference type="NCBI Taxonomy" id="747089"/>
    <lineage>
        <taxon>Eukaryota</taxon>
        <taxon>Fungi</taxon>
        <taxon>Fungi incertae sedis</taxon>
        <taxon>Mucoromycota</taxon>
        <taxon>Glomeromycotina</taxon>
        <taxon>Glomeromycetes</taxon>
        <taxon>Glomerales</taxon>
        <taxon>Glomeraceae</taxon>
        <taxon>Rhizophagus</taxon>
    </lineage>
</organism>
<evidence type="ECO:0000313" key="1">
    <source>
        <dbReference type="EMBL" id="ESA18152.1"/>
    </source>
</evidence>
<proteinExistence type="predicted"/>
<name>U9UEQ9_RHIID</name>
<dbReference type="HOGENOM" id="CLU_3125730_0_0_1"/>
<gene>
    <name evidence="1" type="ORF">GLOINDRAFT_21012</name>
</gene>
<reference evidence="1" key="1">
    <citation type="submission" date="2013-07" db="EMBL/GenBank/DDBJ databases">
        <title>The genome of an arbuscular mycorrhizal fungus provides insights into the evolution of the oldest plant symbiosis.</title>
        <authorList>
            <consortium name="DOE Joint Genome Institute"/>
            <person name="Tisserant E."/>
            <person name="Malbreil M."/>
            <person name="Kuo A."/>
            <person name="Kohler A."/>
            <person name="Symeonidi A."/>
            <person name="Balestrini R."/>
            <person name="Charron P."/>
            <person name="Duensing N."/>
            <person name="Frei-dit-Frey N."/>
            <person name="Gianinazzi-Pearson V."/>
            <person name="Gilbert B."/>
            <person name="Handa Y."/>
            <person name="Hijri M."/>
            <person name="Kaul R."/>
            <person name="Kawaguchi M."/>
            <person name="Krajinski F."/>
            <person name="Lammers P."/>
            <person name="Lapierre D."/>
            <person name="Masclaux F.G."/>
            <person name="Murat C."/>
            <person name="Morin E."/>
            <person name="Ndikumana S."/>
            <person name="Pagni M."/>
            <person name="Petitpierre D."/>
            <person name="Requena N."/>
            <person name="Rosikiewicz P."/>
            <person name="Riley R."/>
            <person name="Saito K."/>
            <person name="San Clemente H."/>
            <person name="Shapiro H."/>
            <person name="van Tuinen D."/>
            <person name="Becard G."/>
            <person name="Bonfante P."/>
            <person name="Paszkowski U."/>
            <person name="Shachar-Hill Y."/>
            <person name="Young J.P."/>
            <person name="Sanders I.R."/>
            <person name="Henrissat B."/>
            <person name="Rensing S.A."/>
            <person name="Grigoriev I.V."/>
            <person name="Corradi N."/>
            <person name="Roux C."/>
            <person name="Martin F."/>
        </authorList>
    </citation>
    <scope>NUCLEOTIDE SEQUENCE</scope>
    <source>
        <strain evidence="1">DAOM 197198</strain>
    </source>
</reference>
<dbReference type="EMBL" id="KI279488">
    <property type="protein sequence ID" value="ESA18152.1"/>
    <property type="molecule type" value="Genomic_DNA"/>
</dbReference>
<accession>U9UEQ9</accession>
<protein>
    <submittedName>
        <fullName evidence="1">Uncharacterized protein</fullName>
    </submittedName>
</protein>
<dbReference type="AlphaFoldDB" id="U9UEQ9"/>
<sequence>MAYNNDKVKAVLGSSVLQQKGFQPFSSVVKDTFPSYSFVFDSLLASCFLL</sequence>